<evidence type="ECO:0000256" key="2">
    <source>
        <dbReference type="SAM" id="Phobius"/>
    </source>
</evidence>
<evidence type="ECO:0000313" key="4">
    <source>
        <dbReference type="Proteomes" id="UP000465062"/>
    </source>
</evidence>
<reference evidence="3 4" key="1">
    <citation type="submission" date="2019-06" db="EMBL/GenBank/DDBJ databases">
        <title>An operon consisting of a P-type ATPase gene and a transcriptional regular gene given the different cadmium resistance in Bacillus vietamensis 151-6 and Bacillus marisflavi 151-25.</title>
        <authorList>
            <person name="Yu X."/>
        </authorList>
    </citation>
    <scope>NUCLEOTIDE SEQUENCE [LARGE SCALE GENOMIC DNA]</scope>
    <source>
        <strain evidence="3 4">151-6</strain>
    </source>
</reference>
<evidence type="ECO:0000256" key="1">
    <source>
        <dbReference type="SAM" id="MobiDB-lite"/>
    </source>
</evidence>
<protein>
    <submittedName>
        <fullName evidence="3">Uncharacterized protein</fullName>
    </submittedName>
</protein>
<proteinExistence type="predicted"/>
<sequence>MNQSEWKDRDIEDLIKKLPQIKDDRTSHYIHARMERRKKKRQTSFKRFIPAVAAFAAIFIMVLLAPTVLNQLTDTGMEKSESGAEPGILENKGDIASLQKESELPPQSGKEEKVAATEVDPNENSKLTMSEDLKESPKRLSLYEEDLEGKEFYSFGLVSPEAVPIPVTIVEEQRQEDWLTRHEQIGEELPETDWGLEDYLPLNGDVSLDKNKVIFTLDPDHSYSGSSAVEYAFYHSLQYSFQHKGLEEVVLKNHDGSVPQFSSTGEFSRVDLNEKTHSAYYLYSPNGKDRFLVPDNINRGGIKESIQAMKSAETGLFQSVIPKDINFNVTEASEVVTISFLNELDLTSLGEQTAQEMIEGILLTSRSSGFESARFENIKQESWNGFDFTEPLETPISPNKKSVVN</sequence>
<dbReference type="EMBL" id="CP047394">
    <property type="protein sequence ID" value="QHE62041.1"/>
    <property type="molecule type" value="Genomic_DNA"/>
</dbReference>
<dbReference type="KEGG" id="bvq:FHE72_14200"/>
<keyword evidence="2" id="KW-0472">Membrane</keyword>
<feature type="transmembrane region" description="Helical" evidence="2">
    <location>
        <begin position="48"/>
        <end position="69"/>
    </location>
</feature>
<accession>A0A6I6URL2</accession>
<feature type="region of interest" description="Disordered" evidence="1">
    <location>
        <begin position="100"/>
        <end position="133"/>
    </location>
</feature>
<organism evidence="3 4">
    <name type="scientific">Rossellomorea vietnamensis</name>
    <dbReference type="NCBI Taxonomy" id="218284"/>
    <lineage>
        <taxon>Bacteria</taxon>
        <taxon>Bacillati</taxon>
        <taxon>Bacillota</taxon>
        <taxon>Bacilli</taxon>
        <taxon>Bacillales</taxon>
        <taxon>Bacillaceae</taxon>
        <taxon>Rossellomorea</taxon>
    </lineage>
</organism>
<gene>
    <name evidence="3" type="ORF">FHE72_14200</name>
</gene>
<keyword evidence="2" id="KW-1133">Transmembrane helix</keyword>
<dbReference type="Proteomes" id="UP000465062">
    <property type="component" value="Chromosome"/>
</dbReference>
<evidence type="ECO:0000313" key="3">
    <source>
        <dbReference type="EMBL" id="QHE62041.1"/>
    </source>
</evidence>
<keyword evidence="2" id="KW-0812">Transmembrane</keyword>
<dbReference type="RefSeq" id="WP_159362186.1">
    <property type="nucleotide sequence ID" value="NZ_CP047394.1"/>
</dbReference>
<dbReference type="AlphaFoldDB" id="A0A6I6URL2"/>
<name>A0A6I6URL2_9BACI</name>